<reference evidence="1 2" key="1">
    <citation type="submission" date="2020-06" db="EMBL/GenBank/DDBJ databases">
        <title>Complete Genome Sequence of Clostridium muelleri sp. nov. P21T, an Acid-Alcohol Producing Acetogen Isolated from Old Hay.</title>
        <authorList>
            <person name="Duncan K.E."/>
            <person name="Tanner R.S."/>
        </authorList>
    </citation>
    <scope>NUCLEOTIDE SEQUENCE [LARGE SCALE GENOMIC DNA]</scope>
    <source>
        <strain evidence="1 2">P21</strain>
    </source>
</reference>
<sequence>MDEERKCPECGGTEFAQGTFGAEPKLLPINIIFKPGKGSEVFAEICTKCGHILNMRVSKPEKFK</sequence>
<dbReference type="Proteomes" id="UP000537131">
    <property type="component" value="Unassembled WGS sequence"/>
</dbReference>
<comment type="caution">
    <text evidence="1">The sequence shown here is derived from an EMBL/GenBank/DDBJ whole genome shotgun (WGS) entry which is preliminary data.</text>
</comment>
<evidence type="ECO:0000313" key="2">
    <source>
        <dbReference type="Proteomes" id="UP000537131"/>
    </source>
</evidence>
<dbReference type="AlphaFoldDB" id="A0A7Y0HPF8"/>
<evidence type="ECO:0000313" key="1">
    <source>
        <dbReference type="EMBL" id="NMM64185.1"/>
    </source>
</evidence>
<organism evidence="1 2">
    <name type="scientific">Clostridium muellerianum</name>
    <dbReference type="NCBI Taxonomy" id="2716538"/>
    <lineage>
        <taxon>Bacteria</taxon>
        <taxon>Bacillati</taxon>
        <taxon>Bacillota</taxon>
        <taxon>Clostridia</taxon>
        <taxon>Eubacteriales</taxon>
        <taxon>Clostridiaceae</taxon>
        <taxon>Clostridium</taxon>
    </lineage>
</organism>
<keyword evidence="2" id="KW-1185">Reference proteome</keyword>
<proteinExistence type="predicted"/>
<protein>
    <submittedName>
        <fullName evidence="1">Transcription initiation factor TFIIIB</fullName>
    </submittedName>
</protein>
<gene>
    <name evidence="1" type="ORF">HBE96_16285</name>
</gene>
<dbReference type="EMBL" id="JABBNI010000036">
    <property type="protein sequence ID" value="NMM64185.1"/>
    <property type="molecule type" value="Genomic_DNA"/>
</dbReference>
<accession>A0A7Y0HPF8</accession>
<name>A0A7Y0HPF8_9CLOT</name>